<evidence type="ECO:0000313" key="3">
    <source>
        <dbReference type="Proteomes" id="UP000659654"/>
    </source>
</evidence>
<keyword evidence="1" id="KW-0812">Transmembrane</keyword>
<dbReference type="EMBL" id="CAJFDI010000005">
    <property type="protein sequence ID" value="CAD5232998.1"/>
    <property type="molecule type" value="Genomic_DNA"/>
</dbReference>
<feature type="transmembrane region" description="Helical" evidence="1">
    <location>
        <begin position="80"/>
        <end position="101"/>
    </location>
</feature>
<proteinExistence type="predicted"/>
<keyword evidence="3" id="KW-1185">Reference proteome</keyword>
<organism evidence="2 3">
    <name type="scientific">Bursaphelenchus xylophilus</name>
    <name type="common">Pinewood nematode worm</name>
    <name type="synonym">Aphelenchoides xylophilus</name>
    <dbReference type="NCBI Taxonomy" id="6326"/>
    <lineage>
        <taxon>Eukaryota</taxon>
        <taxon>Metazoa</taxon>
        <taxon>Ecdysozoa</taxon>
        <taxon>Nematoda</taxon>
        <taxon>Chromadorea</taxon>
        <taxon>Rhabditida</taxon>
        <taxon>Tylenchina</taxon>
        <taxon>Tylenchomorpha</taxon>
        <taxon>Aphelenchoidea</taxon>
        <taxon>Aphelenchoididae</taxon>
        <taxon>Bursaphelenchus</taxon>
    </lineage>
</organism>
<dbReference type="Proteomes" id="UP000582659">
    <property type="component" value="Unassembled WGS sequence"/>
</dbReference>
<dbReference type="SMR" id="A0A811LZ99"/>
<name>A0A811LZ99_BURXY</name>
<accession>A0A811LZ99</accession>
<gene>
    <name evidence="2" type="ORF">BXYJ_LOCUS13089</name>
</gene>
<dbReference type="Proteomes" id="UP000659654">
    <property type="component" value="Unassembled WGS sequence"/>
</dbReference>
<feature type="transmembrane region" description="Helical" evidence="1">
    <location>
        <begin position="47"/>
        <end position="68"/>
    </location>
</feature>
<evidence type="ECO:0000313" key="2">
    <source>
        <dbReference type="EMBL" id="CAD5232998.1"/>
    </source>
</evidence>
<sequence>MSDDCCCFRKLQRIALTQRHKSRSLSERFELRQTEVITSIMLYLNKVYMCFLVGCSLSLIPTVRLAFWPATKNWKRLFRLAILYMQCGVGAYNTVTTVYTFRKMKLMFRTAPLDANPTSRKGHVDQYFLKLQNDWKIGVNKG</sequence>
<keyword evidence="1" id="KW-0472">Membrane</keyword>
<reference evidence="2" key="1">
    <citation type="submission" date="2020-09" db="EMBL/GenBank/DDBJ databases">
        <authorList>
            <person name="Kikuchi T."/>
        </authorList>
    </citation>
    <scope>NUCLEOTIDE SEQUENCE</scope>
    <source>
        <strain evidence="2">Ka4C1</strain>
    </source>
</reference>
<keyword evidence="1" id="KW-1133">Transmembrane helix</keyword>
<protein>
    <submittedName>
        <fullName evidence="2">(pine wood nematode) hypothetical protein</fullName>
    </submittedName>
</protein>
<dbReference type="AlphaFoldDB" id="A0A811LZ99"/>
<comment type="caution">
    <text evidence="2">The sequence shown here is derived from an EMBL/GenBank/DDBJ whole genome shotgun (WGS) entry which is preliminary data.</text>
</comment>
<evidence type="ECO:0000256" key="1">
    <source>
        <dbReference type="SAM" id="Phobius"/>
    </source>
</evidence>
<dbReference type="EMBL" id="CAJFCV020000005">
    <property type="protein sequence ID" value="CAG9126323.1"/>
    <property type="molecule type" value="Genomic_DNA"/>
</dbReference>